<dbReference type="GO" id="GO:0005737">
    <property type="term" value="C:cytoplasm"/>
    <property type="evidence" value="ECO:0007669"/>
    <property type="project" value="TreeGrafter"/>
</dbReference>
<dbReference type="OrthoDB" id="9805770at2"/>
<evidence type="ECO:0000256" key="5">
    <source>
        <dbReference type="ARBA" id="ARBA00023315"/>
    </source>
</evidence>
<dbReference type="Proteomes" id="UP000199400">
    <property type="component" value="Unassembled WGS sequence"/>
</dbReference>
<evidence type="ECO:0000259" key="6">
    <source>
        <dbReference type="PROSITE" id="PS50968"/>
    </source>
</evidence>
<evidence type="ECO:0000313" key="8">
    <source>
        <dbReference type="Proteomes" id="UP000199400"/>
    </source>
</evidence>
<dbReference type="Pfam" id="PF00364">
    <property type="entry name" value="Biotin_lipoyl"/>
    <property type="match status" value="1"/>
</dbReference>
<dbReference type="SUPFAM" id="SSF51230">
    <property type="entry name" value="Single hybrid motif"/>
    <property type="match status" value="1"/>
</dbReference>
<evidence type="ECO:0000313" key="7">
    <source>
        <dbReference type="EMBL" id="SFE54748.1"/>
    </source>
</evidence>
<dbReference type="PANTHER" id="PTHR43178:SF5">
    <property type="entry name" value="LIPOAMIDE ACYLTRANSFERASE COMPONENT OF BRANCHED-CHAIN ALPHA-KETO ACID DEHYDROGENASE COMPLEX, MITOCHONDRIAL"/>
    <property type="match status" value="1"/>
</dbReference>
<feature type="domain" description="Lipoyl-binding" evidence="6">
    <location>
        <begin position="1"/>
        <end position="76"/>
    </location>
</feature>
<dbReference type="CDD" id="cd06849">
    <property type="entry name" value="lipoyl_domain"/>
    <property type="match status" value="1"/>
</dbReference>
<dbReference type="PROSITE" id="PS00189">
    <property type="entry name" value="LIPOYL"/>
    <property type="match status" value="1"/>
</dbReference>
<name>A0A1I2BFU2_9BACT</name>
<dbReference type="PANTHER" id="PTHR43178">
    <property type="entry name" value="DIHYDROLIPOAMIDE ACETYLTRANSFERASE COMPONENT OF PYRUVATE DEHYDROGENASE COMPLEX"/>
    <property type="match status" value="1"/>
</dbReference>
<keyword evidence="8" id="KW-1185">Reference proteome</keyword>
<comment type="subunit">
    <text evidence="2">Forms a 24-polypeptide structural core with octahedral symmetry.</text>
</comment>
<evidence type="ECO:0000256" key="4">
    <source>
        <dbReference type="ARBA" id="ARBA00022823"/>
    </source>
</evidence>
<dbReference type="InterPro" id="IPR011053">
    <property type="entry name" value="Single_hybrid_motif"/>
</dbReference>
<dbReference type="InterPro" id="IPR050743">
    <property type="entry name" value="2-oxoacid_DH_E2_comp"/>
</dbReference>
<gene>
    <name evidence="7" type="ORF">SAMN02745121_04648</name>
</gene>
<dbReference type="STRING" id="54.SAMN02745121_04648"/>
<dbReference type="InterPro" id="IPR003016">
    <property type="entry name" value="2-oxoA_DH_lipoyl-BS"/>
</dbReference>
<comment type="cofactor">
    <cofactor evidence="1">
        <name>(R)-lipoate</name>
        <dbReference type="ChEBI" id="CHEBI:83088"/>
    </cofactor>
</comment>
<accession>A0A1I2BFU2</accession>
<keyword evidence="5" id="KW-0012">Acyltransferase</keyword>
<dbReference type="AlphaFoldDB" id="A0A1I2BFU2"/>
<dbReference type="InterPro" id="IPR000089">
    <property type="entry name" value="Biotin_lipoyl"/>
</dbReference>
<dbReference type="GO" id="GO:0031405">
    <property type="term" value="F:lipoic acid binding"/>
    <property type="evidence" value="ECO:0007669"/>
    <property type="project" value="TreeGrafter"/>
</dbReference>
<dbReference type="EMBL" id="FOMX01000015">
    <property type="protein sequence ID" value="SFE54748.1"/>
    <property type="molecule type" value="Genomic_DNA"/>
</dbReference>
<organism evidence="7 8">
    <name type="scientific">Nannocystis exedens</name>
    <dbReference type="NCBI Taxonomy" id="54"/>
    <lineage>
        <taxon>Bacteria</taxon>
        <taxon>Pseudomonadati</taxon>
        <taxon>Myxococcota</taxon>
        <taxon>Polyangia</taxon>
        <taxon>Nannocystales</taxon>
        <taxon>Nannocystaceae</taxon>
        <taxon>Nannocystis</taxon>
    </lineage>
</organism>
<dbReference type="Gene3D" id="2.40.50.100">
    <property type="match status" value="1"/>
</dbReference>
<proteinExistence type="predicted"/>
<keyword evidence="3" id="KW-0808">Transferase</keyword>
<sequence>MIDVVMPQLGEDIAEATVSQWLVRVGDAVVKDQPLLEVETSKADVEIPSPTNGVVEAIVAAVGATVAKGDLLCRIDETRTG</sequence>
<keyword evidence="4" id="KW-0450">Lipoyl</keyword>
<reference evidence="8" key="1">
    <citation type="submission" date="2016-10" db="EMBL/GenBank/DDBJ databases">
        <authorList>
            <person name="Varghese N."/>
            <person name="Submissions S."/>
        </authorList>
    </citation>
    <scope>NUCLEOTIDE SEQUENCE [LARGE SCALE GENOMIC DNA]</scope>
    <source>
        <strain evidence="8">ATCC 25963</strain>
    </source>
</reference>
<protein>
    <submittedName>
        <fullName evidence="7">Biotin-requiring enzyme</fullName>
    </submittedName>
</protein>
<evidence type="ECO:0000256" key="2">
    <source>
        <dbReference type="ARBA" id="ARBA00011484"/>
    </source>
</evidence>
<evidence type="ECO:0000256" key="1">
    <source>
        <dbReference type="ARBA" id="ARBA00001938"/>
    </source>
</evidence>
<dbReference type="PROSITE" id="PS50968">
    <property type="entry name" value="BIOTINYL_LIPOYL"/>
    <property type="match status" value="1"/>
</dbReference>
<dbReference type="GO" id="GO:0016407">
    <property type="term" value="F:acetyltransferase activity"/>
    <property type="evidence" value="ECO:0007669"/>
    <property type="project" value="TreeGrafter"/>
</dbReference>
<dbReference type="RefSeq" id="WP_096333523.1">
    <property type="nucleotide sequence ID" value="NZ_FOMX01000015.1"/>
</dbReference>
<evidence type="ECO:0000256" key="3">
    <source>
        <dbReference type="ARBA" id="ARBA00022679"/>
    </source>
</evidence>